<name>A0ACB7SJC3_HYAAI</name>
<dbReference type="Proteomes" id="UP000821845">
    <property type="component" value="Chromosome 4"/>
</dbReference>
<evidence type="ECO:0000313" key="2">
    <source>
        <dbReference type="Proteomes" id="UP000821845"/>
    </source>
</evidence>
<keyword evidence="2" id="KW-1185">Reference proteome</keyword>
<reference evidence="1" key="1">
    <citation type="submission" date="2020-05" db="EMBL/GenBank/DDBJ databases">
        <title>Large-scale comparative analyses of tick genomes elucidate their genetic diversity and vector capacities.</title>
        <authorList>
            <person name="Jia N."/>
            <person name="Wang J."/>
            <person name="Shi W."/>
            <person name="Du L."/>
            <person name="Sun Y."/>
            <person name="Zhan W."/>
            <person name="Jiang J."/>
            <person name="Wang Q."/>
            <person name="Zhang B."/>
            <person name="Ji P."/>
            <person name="Sakyi L.B."/>
            <person name="Cui X."/>
            <person name="Yuan T."/>
            <person name="Jiang B."/>
            <person name="Yang W."/>
            <person name="Lam T.T.-Y."/>
            <person name="Chang Q."/>
            <person name="Ding S."/>
            <person name="Wang X."/>
            <person name="Zhu J."/>
            <person name="Ruan X."/>
            <person name="Zhao L."/>
            <person name="Wei J."/>
            <person name="Que T."/>
            <person name="Du C."/>
            <person name="Cheng J."/>
            <person name="Dai P."/>
            <person name="Han X."/>
            <person name="Huang E."/>
            <person name="Gao Y."/>
            <person name="Liu J."/>
            <person name="Shao H."/>
            <person name="Ye R."/>
            <person name="Li L."/>
            <person name="Wei W."/>
            <person name="Wang X."/>
            <person name="Wang C."/>
            <person name="Yang T."/>
            <person name="Huo Q."/>
            <person name="Li W."/>
            <person name="Guo W."/>
            <person name="Chen H."/>
            <person name="Zhou L."/>
            <person name="Ni X."/>
            <person name="Tian J."/>
            <person name="Zhou Y."/>
            <person name="Sheng Y."/>
            <person name="Liu T."/>
            <person name="Pan Y."/>
            <person name="Xia L."/>
            <person name="Li J."/>
            <person name="Zhao F."/>
            <person name="Cao W."/>
        </authorList>
    </citation>
    <scope>NUCLEOTIDE SEQUENCE</scope>
    <source>
        <strain evidence="1">Hyas-2018</strain>
    </source>
</reference>
<proteinExistence type="predicted"/>
<accession>A0ACB7SJC3</accession>
<organism evidence="1 2">
    <name type="scientific">Hyalomma asiaticum</name>
    <name type="common">Tick</name>
    <dbReference type="NCBI Taxonomy" id="266040"/>
    <lineage>
        <taxon>Eukaryota</taxon>
        <taxon>Metazoa</taxon>
        <taxon>Ecdysozoa</taxon>
        <taxon>Arthropoda</taxon>
        <taxon>Chelicerata</taxon>
        <taxon>Arachnida</taxon>
        <taxon>Acari</taxon>
        <taxon>Parasitiformes</taxon>
        <taxon>Ixodida</taxon>
        <taxon>Ixodoidea</taxon>
        <taxon>Ixodidae</taxon>
        <taxon>Hyalomminae</taxon>
        <taxon>Hyalomma</taxon>
    </lineage>
</organism>
<comment type="caution">
    <text evidence="1">The sequence shown here is derived from an EMBL/GenBank/DDBJ whole genome shotgun (WGS) entry which is preliminary data.</text>
</comment>
<evidence type="ECO:0000313" key="1">
    <source>
        <dbReference type="EMBL" id="KAH6933247.1"/>
    </source>
</evidence>
<sequence length="772" mass="87893">MPTSQPSTSSAPTQVSQDFEALIEQFARLLYKENRDVFQSVERVERCLRLADTHFLAGDSREGSLFRPCTHEDDDFCWLLHRHQDLNAVLVPHGFEMLIIHEDAFALQTIEHAEDILTSPDDLFAMCICNWLLRAHWCITTIVLNVATVARFHAPLFWRLLSVNVFELKKVELIGLPTDESHFRVSRLFEDATELSEIVLVHIRLSDDQAKLLSCVLAANLELKRLVLKYVHITAQALKVLNAAISEHGRPTSFELCEEMATCDAYRNAVARLLDTPVVKLCLDAPCNWKKLFKRLRRNKTLYDLELVDCDSLMHSSLTYLADALLENSTLTRLKLSIRFPRMNVNIEDHWCKLTKSVERNQSLKSLSLASTRFCEEDSLMIASLAEAIAQNKTLVDISVEDCDLSLTSLSFLLDGLARNENLRALNIGELREDEQLNRSILDRVVEMGLEERVDCSYVMKSDWVLKWTQYECERTPIRRVKVLYTSPSSESRILSVLHLAQDTLTYLHLEGVGDVRMSTTAAISLVDLLANSNALEHVTLLFDADDSVVVDILSGLASSRTIYSVIVGRRWNLSTEVMIAFVELLQKNTSISELALWQDTPTGYEEMKRHLMIGIEDNFAIQKLRLLYGPERKESRAANVFVFLQNNRSSVSCVADVVLGHKWIEEGLEAFIERKSCDNLRRVLREATGCTDEALDSNIVEAINRADRLLLMTEQPDVEGEEQEETYSERIISLRKLCKDFIEQAKVFLEARKREDKPPRAPQSSVSLGDI</sequence>
<protein>
    <submittedName>
        <fullName evidence="1">Uncharacterized protein</fullName>
    </submittedName>
</protein>
<dbReference type="EMBL" id="CM023484">
    <property type="protein sequence ID" value="KAH6933247.1"/>
    <property type="molecule type" value="Genomic_DNA"/>
</dbReference>
<gene>
    <name evidence="1" type="ORF">HPB50_013835</name>
</gene>